<dbReference type="AlphaFoldDB" id="A0A423TZB9"/>
<name>A0A423TZB9_PENVA</name>
<keyword evidence="2" id="KW-1185">Reference proteome</keyword>
<protein>
    <submittedName>
        <fullName evidence="1">Uncharacterized protein</fullName>
    </submittedName>
</protein>
<dbReference type="EMBL" id="QCYY01000915">
    <property type="protein sequence ID" value="ROT81809.1"/>
    <property type="molecule type" value="Genomic_DNA"/>
</dbReference>
<gene>
    <name evidence="1" type="ORF">C7M84_025036</name>
</gene>
<accession>A0A423TZB9</accession>
<dbReference type="PANTHER" id="PTHR35706">
    <property type="entry name" value="F14O23.11 PROTEIN"/>
    <property type="match status" value="1"/>
</dbReference>
<dbReference type="OrthoDB" id="273230at2759"/>
<comment type="caution">
    <text evidence="1">The sequence shown here is derived from an EMBL/GenBank/DDBJ whole genome shotgun (WGS) entry which is preliminary data.</text>
</comment>
<organism evidence="1 2">
    <name type="scientific">Penaeus vannamei</name>
    <name type="common">Whiteleg shrimp</name>
    <name type="synonym">Litopenaeus vannamei</name>
    <dbReference type="NCBI Taxonomy" id="6689"/>
    <lineage>
        <taxon>Eukaryota</taxon>
        <taxon>Metazoa</taxon>
        <taxon>Ecdysozoa</taxon>
        <taxon>Arthropoda</taxon>
        <taxon>Crustacea</taxon>
        <taxon>Multicrustacea</taxon>
        <taxon>Malacostraca</taxon>
        <taxon>Eumalacostraca</taxon>
        <taxon>Eucarida</taxon>
        <taxon>Decapoda</taxon>
        <taxon>Dendrobranchiata</taxon>
        <taxon>Penaeoidea</taxon>
        <taxon>Penaeidae</taxon>
        <taxon>Penaeus</taxon>
    </lineage>
</organism>
<sequence>MATLTRVSRRFIGTAIPVRLGWNPAASTERFHHTVGYTASKVNKYVLWQSFPRTVMNNNSFCTEGSLTQAEIKRAVDNISEKFTEAMELMNDARSSAGTVYFSEDMEDTTAQVQETLQDYHALLERLTEKQKKQVIQSIGLKMEELKAQMSLLQDLARE</sequence>
<proteinExistence type="predicted"/>
<evidence type="ECO:0000313" key="2">
    <source>
        <dbReference type="Proteomes" id="UP000283509"/>
    </source>
</evidence>
<reference evidence="1 2" key="2">
    <citation type="submission" date="2019-01" db="EMBL/GenBank/DDBJ databases">
        <title>The decoding of complex shrimp genome reveals the adaptation for benthos swimmer, frequently molting mechanism and breeding impact on genome.</title>
        <authorList>
            <person name="Sun Y."/>
            <person name="Gao Y."/>
            <person name="Yu Y."/>
        </authorList>
    </citation>
    <scope>NUCLEOTIDE SEQUENCE [LARGE SCALE GENOMIC DNA]</scope>
    <source>
        <tissue evidence="1">Muscle</tissue>
    </source>
</reference>
<dbReference type="InterPro" id="IPR053325">
    <property type="entry name" value="H3-Acetyl_Activator"/>
</dbReference>
<dbReference type="PANTHER" id="PTHR35706:SF1">
    <property type="entry name" value="EMBRYOGENESIS-LIKE PROTEIN"/>
    <property type="match status" value="1"/>
</dbReference>
<dbReference type="Proteomes" id="UP000283509">
    <property type="component" value="Unassembled WGS sequence"/>
</dbReference>
<evidence type="ECO:0000313" key="1">
    <source>
        <dbReference type="EMBL" id="ROT81809.1"/>
    </source>
</evidence>
<reference evidence="1 2" key="1">
    <citation type="submission" date="2018-04" db="EMBL/GenBank/DDBJ databases">
        <authorList>
            <person name="Zhang X."/>
            <person name="Yuan J."/>
            <person name="Li F."/>
            <person name="Xiang J."/>
        </authorList>
    </citation>
    <scope>NUCLEOTIDE SEQUENCE [LARGE SCALE GENOMIC DNA]</scope>
    <source>
        <tissue evidence="1">Muscle</tissue>
    </source>
</reference>